<evidence type="ECO:0000259" key="1">
    <source>
        <dbReference type="Pfam" id="PF00085"/>
    </source>
</evidence>
<dbReference type="CDD" id="cd02947">
    <property type="entry name" value="TRX_family"/>
    <property type="match status" value="1"/>
</dbReference>
<reference evidence="2 3" key="1">
    <citation type="submission" date="2016-10" db="EMBL/GenBank/DDBJ databases">
        <authorList>
            <person name="de Groot N.N."/>
        </authorList>
    </citation>
    <scope>NUCLEOTIDE SEQUENCE [LARGE SCALE GENOMIC DNA]</scope>
    <source>
        <strain evidence="2 3">CGMCC 1.10457</strain>
    </source>
</reference>
<dbReference type="Proteomes" id="UP000199062">
    <property type="component" value="Unassembled WGS sequence"/>
</dbReference>
<evidence type="ECO:0000313" key="3">
    <source>
        <dbReference type="Proteomes" id="UP000199062"/>
    </source>
</evidence>
<dbReference type="OrthoDB" id="304286at2157"/>
<dbReference type="InterPro" id="IPR036249">
    <property type="entry name" value="Thioredoxin-like_sf"/>
</dbReference>
<dbReference type="AlphaFoldDB" id="A0A1I6KQW9"/>
<name>A0A1I6KQW9_9EURY</name>
<keyword evidence="3" id="KW-1185">Reference proteome</keyword>
<dbReference type="RefSeq" id="WP_089815057.1">
    <property type="nucleotide sequence ID" value="NZ_FOZK01000001.1"/>
</dbReference>
<gene>
    <name evidence="2" type="ORF">SAMN05216559_1341</name>
</gene>
<dbReference type="InterPro" id="IPR013766">
    <property type="entry name" value="Thioredoxin_domain"/>
</dbReference>
<dbReference type="STRING" id="767519.SAMN05216559_1341"/>
<dbReference type="EMBL" id="FOZK01000001">
    <property type="protein sequence ID" value="SFR93645.1"/>
    <property type="molecule type" value="Genomic_DNA"/>
</dbReference>
<sequence>MNEAQVDSYVDALVAKGVLVEDDVTGELATTDEFEQDRHVYYDTYLDVTEAEFHQAVADTFGFDSAEAAAEHVERHEVTREEFATYLTLYATLEDCSVAELAEMASIVTEVGPQSPVPESVVELDDECYGDFLTTHNRAVVTVWKRGCAPCDAMKEELDDVLAAFPGDARVAGLDGEQCPGFCKEYEVNAAPAVVLFEDCEMLDVRTGRTKPETLAEWAADVYDVE</sequence>
<evidence type="ECO:0000313" key="2">
    <source>
        <dbReference type="EMBL" id="SFR93645.1"/>
    </source>
</evidence>
<feature type="domain" description="Thioredoxin" evidence="1">
    <location>
        <begin position="121"/>
        <end position="219"/>
    </location>
</feature>
<proteinExistence type="predicted"/>
<dbReference type="SUPFAM" id="SSF52833">
    <property type="entry name" value="Thioredoxin-like"/>
    <property type="match status" value="1"/>
</dbReference>
<organism evidence="2 3">
    <name type="scientific">Halomicrobium zhouii</name>
    <dbReference type="NCBI Taxonomy" id="767519"/>
    <lineage>
        <taxon>Archaea</taxon>
        <taxon>Methanobacteriati</taxon>
        <taxon>Methanobacteriota</taxon>
        <taxon>Stenosarchaea group</taxon>
        <taxon>Halobacteria</taxon>
        <taxon>Halobacteriales</taxon>
        <taxon>Haloarculaceae</taxon>
        <taxon>Halomicrobium</taxon>
    </lineage>
</organism>
<protein>
    <submittedName>
        <fullName evidence="2">Thioredoxin</fullName>
    </submittedName>
</protein>
<accession>A0A1I6KQW9</accession>
<dbReference type="Gene3D" id="3.40.30.10">
    <property type="entry name" value="Glutaredoxin"/>
    <property type="match status" value="1"/>
</dbReference>
<dbReference type="Pfam" id="PF00085">
    <property type="entry name" value="Thioredoxin"/>
    <property type="match status" value="1"/>
</dbReference>